<keyword evidence="1" id="KW-0378">Hydrolase</keyword>
<protein>
    <submittedName>
        <fullName evidence="1">HNH endonuclease</fullName>
    </submittedName>
</protein>
<keyword evidence="1" id="KW-0540">Nuclease</keyword>
<comment type="caution">
    <text evidence="1">The sequence shown here is derived from an EMBL/GenBank/DDBJ whole genome shotgun (WGS) entry which is preliminary data.</text>
</comment>
<keyword evidence="2" id="KW-1185">Reference proteome</keyword>
<name>A0ABV6DEH6_9BACL</name>
<proteinExistence type="predicted"/>
<organism evidence="1 2">
    <name type="scientific">Paenibacillus chartarius</name>
    <dbReference type="NCBI Taxonomy" id="747481"/>
    <lineage>
        <taxon>Bacteria</taxon>
        <taxon>Bacillati</taxon>
        <taxon>Bacillota</taxon>
        <taxon>Bacilli</taxon>
        <taxon>Bacillales</taxon>
        <taxon>Paenibacillaceae</taxon>
        <taxon>Paenibacillus</taxon>
    </lineage>
</organism>
<gene>
    <name evidence="1" type="ORF">ACFFK0_00870</name>
</gene>
<dbReference type="PANTHER" id="PTHR37827:SF1">
    <property type="entry name" value="HNH DOMAIN-CONTAINING PROTEIN"/>
    <property type="match status" value="1"/>
</dbReference>
<dbReference type="EMBL" id="JBHLWN010000008">
    <property type="protein sequence ID" value="MFC0211009.1"/>
    <property type="molecule type" value="Genomic_DNA"/>
</dbReference>
<dbReference type="RefSeq" id="WP_377467862.1">
    <property type="nucleotide sequence ID" value="NZ_JBHLWN010000008.1"/>
</dbReference>
<evidence type="ECO:0000313" key="2">
    <source>
        <dbReference type="Proteomes" id="UP001589776"/>
    </source>
</evidence>
<dbReference type="Proteomes" id="UP001589776">
    <property type="component" value="Unassembled WGS sequence"/>
</dbReference>
<keyword evidence="1" id="KW-0255">Endonuclease</keyword>
<dbReference type="GO" id="GO:0004519">
    <property type="term" value="F:endonuclease activity"/>
    <property type="evidence" value="ECO:0007669"/>
    <property type="project" value="UniProtKB-KW"/>
</dbReference>
<dbReference type="PANTHER" id="PTHR37827">
    <property type="entry name" value="TUDOR DOMAIN-CONTAINING PROTEIN"/>
    <property type="match status" value="1"/>
</dbReference>
<reference evidence="1 2" key="1">
    <citation type="submission" date="2024-09" db="EMBL/GenBank/DDBJ databases">
        <authorList>
            <person name="Sun Q."/>
            <person name="Mori K."/>
        </authorList>
    </citation>
    <scope>NUCLEOTIDE SEQUENCE [LARGE SCALE GENOMIC DNA]</scope>
    <source>
        <strain evidence="1 2">CCM 7759</strain>
    </source>
</reference>
<sequence length="104" mass="11542">MNFGQGKMNIGTCALCGREGVETTEHHLTPREKGGAKLPTADLCIPCHKQLHALFTNDQLADGLNTIEALQANGEIARFLKWIRKQPAATVPRTRKSRERRGLH</sequence>
<evidence type="ECO:0000313" key="1">
    <source>
        <dbReference type="EMBL" id="MFC0211009.1"/>
    </source>
</evidence>
<accession>A0ABV6DEH6</accession>